<dbReference type="InterPro" id="IPR025139">
    <property type="entry name" value="DUF4062"/>
</dbReference>
<evidence type="ECO:0000313" key="3">
    <source>
        <dbReference type="Proteomes" id="UP000199150"/>
    </source>
</evidence>
<organism evidence="2 3">
    <name type="scientific">Asticcacaulis taihuensis</name>
    <dbReference type="NCBI Taxonomy" id="260084"/>
    <lineage>
        <taxon>Bacteria</taxon>
        <taxon>Pseudomonadati</taxon>
        <taxon>Pseudomonadota</taxon>
        <taxon>Alphaproteobacteria</taxon>
        <taxon>Caulobacterales</taxon>
        <taxon>Caulobacteraceae</taxon>
        <taxon>Asticcacaulis</taxon>
    </lineage>
</organism>
<gene>
    <name evidence="2" type="ORF">SAMN02927928_2460</name>
</gene>
<evidence type="ECO:0000313" key="2">
    <source>
        <dbReference type="EMBL" id="SCW65752.1"/>
    </source>
</evidence>
<accession>A0A1G4S966</accession>
<feature type="domain" description="DUF4062" evidence="1">
    <location>
        <begin position="10"/>
        <end position="95"/>
    </location>
</feature>
<keyword evidence="3" id="KW-1185">Reference proteome</keyword>
<dbReference type="AlphaFoldDB" id="A0A1G4S966"/>
<dbReference type="STRING" id="260084.SAMN02927928_2460"/>
<dbReference type="EMBL" id="FMTS01000004">
    <property type="protein sequence ID" value="SCW65752.1"/>
    <property type="molecule type" value="Genomic_DNA"/>
</dbReference>
<proteinExistence type="predicted"/>
<protein>
    <recommendedName>
        <fullName evidence="1">DUF4062 domain-containing protein</fullName>
    </recommendedName>
</protein>
<dbReference type="Proteomes" id="UP000199150">
    <property type="component" value="Unassembled WGS sequence"/>
</dbReference>
<name>A0A1G4S966_9CAUL</name>
<reference evidence="3" key="1">
    <citation type="submission" date="2016-10" db="EMBL/GenBank/DDBJ databases">
        <authorList>
            <person name="Varghese N."/>
            <person name="Submissions S."/>
        </authorList>
    </citation>
    <scope>NUCLEOTIDE SEQUENCE [LARGE SCALE GENOMIC DNA]</scope>
    <source>
        <strain evidence="3">CGMCC 1.3431</strain>
    </source>
</reference>
<dbReference type="Pfam" id="PF13271">
    <property type="entry name" value="DUF4062"/>
    <property type="match status" value="1"/>
</dbReference>
<sequence length="229" mass="25407">MAKGPRRVSIMVSSTVYQIEPMLDQIFAMLTAFGYDVWMSHKGTIPLNPDLNNFENCLIAVERCDIFFGIITTAYGTGVEQKGEQSITHRELLKAIELDKPRFMVCHKNVYSARALLNTLSSGGKSLKGAEGRSVLTLDSKSVLHDLKCIDMLEAANREDVKELADRTNNWTQPFDSEADVLRFVTTQFDPEGNNVELLRRIQETKEVADHASAPAVAKALTAEKGQAS</sequence>
<evidence type="ECO:0000259" key="1">
    <source>
        <dbReference type="Pfam" id="PF13271"/>
    </source>
</evidence>